<evidence type="ECO:0000313" key="8">
    <source>
        <dbReference type="EMBL" id="GGB42626.1"/>
    </source>
</evidence>
<evidence type="ECO:0000256" key="5">
    <source>
        <dbReference type="ARBA" id="ARBA00022989"/>
    </source>
</evidence>
<comment type="subcellular location">
    <subcellularLocation>
        <location evidence="1">Cell membrane</location>
        <topology evidence="1">Multi-pass membrane protein</topology>
    </subcellularLocation>
</comment>
<organism evidence="8 9">
    <name type="scientific">Gordonia jinhuaensis</name>
    <dbReference type="NCBI Taxonomy" id="1517702"/>
    <lineage>
        <taxon>Bacteria</taxon>
        <taxon>Bacillati</taxon>
        <taxon>Actinomycetota</taxon>
        <taxon>Actinomycetes</taxon>
        <taxon>Mycobacteriales</taxon>
        <taxon>Gordoniaceae</taxon>
        <taxon>Gordonia</taxon>
    </lineage>
</organism>
<feature type="compositionally biased region" description="Basic and acidic residues" evidence="7">
    <location>
        <begin position="290"/>
        <end position="318"/>
    </location>
</feature>
<evidence type="ECO:0000256" key="3">
    <source>
        <dbReference type="ARBA" id="ARBA00022475"/>
    </source>
</evidence>
<dbReference type="Gene3D" id="1.20.120.20">
    <property type="entry name" value="Apolipoprotein"/>
    <property type="match status" value="1"/>
</dbReference>
<gene>
    <name evidence="8" type="ORF">GCM10011489_32660</name>
</gene>
<dbReference type="PANTHER" id="PTHR33452">
    <property type="entry name" value="OXIDOREDUCTASE CATD-RELATED"/>
    <property type="match status" value="1"/>
</dbReference>
<dbReference type="RefSeq" id="WP_188587769.1">
    <property type="nucleotide sequence ID" value="NZ_BMGC01000032.1"/>
</dbReference>
<dbReference type="PANTHER" id="PTHR33452:SF1">
    <property type="entry name" value="INNER MEMBRANE PROTEIN YPHA-RELATED"/>
    <property type="match status" value="1"/>
</dbReference>
<evidence type="ECO:0000256" key="7">
    <source>
        <dbReference type="SAM" id="MobiDB-lite"/>
    </source>
</evidence>
<reference evidence="8" key="2">
    <citation type="submission" date="2020-09" db="EMBL/GenBank/DDBJ databases">
        <authorList>
            <person name="Sun Q."/>
            <person name="Zhou Y."/>
        </authorList>
    </citation>
    <scope>NUCLEOTIDE SEQUENCE</scope>
    <source>
        <strain evidence="8">CGMCC 1.12827</strain>
    </source>
</reference>
<dbReference type="GO" id="GO:0005886">
    <property type="term" value="C:plasma membrane"/>
    <property type="evidence" value="ECO:0007669"/>
    <property type="project" value="UniProtKB-SubCell"/>
</dbReference>
<evidence type="ECO:0000256" key="6">
    <source>
        <dbReference type="ARBA" id="ARBA00023136"/>
    </source>
</evidence>
<sequence>MLIRRVARPMLASLFVVSGFDAVRSPAKRAEKAGPVIADVTSKLPPDIAALLPDNPETLVRVNGAIHLGAGLTLAVGKFPRLSAAVLAATLVPTTAAGHDFWNESDPAMRSMQRTQFYKNLSLLGGLLIAAVDTEGKPGLAWRGKKAAESASAAVAAAVPFAATDSKHGRPEIVDTVGERATEFGHVASERGAEFADAAKERAAVLADNAREHAAEFADVARERVPEIAEETRKRGKRLRDKVADRAPEVLESARERAAELAQTAQERGSELAQTAQERGSELAQTAQERGSELARTAQERGAELADTAQERGAETRSKLRSLR</sequence>
<dbReference type="Pfam" id="PF07681">
    <property type="entry name" value="DoxX"/>
    <property type="match status" value="1"/>
</dbReference>
<keyword evidence="6" id="KW-0472">Membrane</keyword>
<reference evidence="8" key="1">
    <citation type="journal article" date="2014" name="Int. J. Syst. Evol. Microbiol.">
        <title>Complete genome sequence of Corynebacterium casei LMG S-19264T (=DSM 44701T), isolated from a smear-ripened cheese.</title>
        <authorList>
            <consortium name="US DOE Joint Genome Institute (JGI-PGF)"/>
            <person name="Walter F."/>
            <person name="Albersmeier A."/>
            <person name="Kalinowski J."/>
            <person name="Ruckert C."/>
        </authorList>
    </citation>
    <scope>NUCLEOTIDE SEQUENCE</scope>
    <source>
        <strain evidence="8">CGMCC 1.12827</strain>
    </source>
</reference>
<evidence type="ECO:0000256" key="4">
    <source>
        <dbReference type="ARBA" id="ARBA00022692"/>
    </source>
</evidence>
<feature type="compositionally biased region" description="Polar residues" evidence="7">
    <location>
        <begin position="279"/>
        <end position="289"/>
    </location>
</feature>
<keyword evidence="4" id="KW-0812">Transmembrane</keyword>
<protein>
    <recommendedName>
        <fullName evidence="10">DoxX protein</fullName>
    </recommendedName>
</protein>
<dbReference type="Proteomes" id="UP000621454">
    <property type="component" value="Unassembled WGS sequence"/>
</dbReference>
<name>A0A916TGC4_9ACTN</name>
<evidence type="ECO:0000256" key="1">
    <source>
        <dbReference type="ARBA" id="ARBA00004651"/>
    </source>
</evidence>
<keyword evidence="9" id="KW-1185">Reference proteome</keyword>
<keyword evidence="5" id="KW-1133">Transmembrane helix</keyword>
<dbReference type="AlphaFoldDB" id="A0A916TGC4"/>
<dbReference type="InterPro" id="IPR051907">
    <property type="entry name" value="DoxX-like_oxidoreductase"/>
</dbReference>
<feature type="region of interest" description="Disordered" evidence="7">
    <location>
        <begin position="279"/>
        <end position="324"/>
    </location>
</feature>
<keyword evidence="3" id="KW-1003">Cell membrane</keyword>
<evidence type="ECO:0000256" key="2">
    <source>
        <dbReference type="ARBA" id="ARBA00006679"/>
    </source>
</evidence>
<dbReference type="EMBL" id="BMGC01000032">
    <property type="protein sequence ID" value="GGB42626.1"/>
    <property type="molecule type" value="Genomic_DNA"/>
</dbReference>
<comment type="similarity">
    <text evidence="2">Belongs to the DoxX family.</text>
</comment>
<evidence type="ECO:0000313" key="9">
    <source>
        <dbReference type="Proteomes" id="UP000621454"/>
    </source>
</evidence>
<comment type="caution">
    <text evidence="8">The sequence shown here is derived from an EMBL/GenBank/DDBJ whole genome shotgun (WGS) entry which is preliminary data.</text>
</comment>
<evidence type="ECO:0008006" key="10">
    <source>
        <dbReference type="Google" id="ProtNLM"/>
    </source>
</evidence>
<dbReference type="InterPro" id="IPR032808">
    <property type="entry name" value="DoxX"/>
</dbReference>
<accession>A0A916TGC4</accession>
<proteinExistence type="inferred from homology"/>